<protein>
    <submittedName>
        <fullName evidence="1">Regulatory protein RepA</fullName>
    </submittedName>
</protein>
<dbReference type="Gene3D" id="3.40.50.300">
    <property type="entry name" value="P-loop containing nucleotide triphosphate hydrolases"/>
    <property type="match status" value="1"/>
</dbReference>
<keyword evidence="2" id="KW-1185">Reference proteome</keyword>
<comment type="caution">
    <text evidence="1">The sequence shown here is derived from an EMBL/GenBank/DDBJ whole genome shotgun (WGS) entry which is preliminary data.</text>
</comment>
<name>A0A554X4Z5_9BURK</name>
<dbReference type="InterPro" id="IPR027417">
    <property type="entry name" value="P-loop_NTPase"/>
</dbReference>
<dbReference type="Proteomes" id="UP000318294">
    <property type="component" value="Unassembled WGS sequence"/>
</dbReference>
<dbReference type="SUPFAM" id="SSF52540">
    <property type="entry name" value="P-loop containing nucleoside triphosphate hydrolases"/>
    <property type="match status" value="1"/>
</dbReference>
<dbReference type="EMBL" id="VJON01000050">
    <property type="protein sequence ID" value="TSE30909.1"/>
    <property type="molecule type" value="Genomic_DNA"/>
</dbReference>
<reference evidence="1 2" key="1">
    <citation type="submission" date="2019-07" db="EMBL/GenBank/DDBJ databases">
        <title>Tepidimonas charontis SPSP-6 draft genome.</title>
        <authorList>
            <person name="Da Costa M.S."/>
            <person name="Froufe H.J.C."/>
            <person name="Egas C."/>
            <person name="Albuquerque L."/>
        </authorList>
    </citation>
    <scope>NUCLEOTIDE SEQUENCE [LARGE SCALE GENOMIC DNA]</scope>
    <source>
        <strain evidence="1 2">SPSP-6</strain>
    </source>
</reference>
<dbReference type="Pfam" id="PF13481">
    <property type="entry name" value="AAA_25"/>
    <property type="match status" value="1"/>
</dbReference>
<gene>
    <name evidence="1" type="primary">repA</name>
    <name evidence="1" type="ORF">Tchar_02359</name>
</gene>
<sequence>MDGVLALGGAQHSRFLFHLFLYGTQAACLRYRESAMAIDIMAAFTQEPPELDFIWPGFLAGTVGALVAPGATGKSFWALQAAMAVACNAPGGDLLGLAPKHTGQVMYFAGEDPKPVLVRRLHAMGRHLSEVAREAIAENLTIEPILGKRLNIMDEAQLAAIVDQCANTRLIVLDTLSRIHTLDENSNGDMARLVTTLEYLAAQTGAAVLFLHHVNKNSTREGQADQQQAARGASALIDNVRWCGYVARMTEEEAQHWSDRSDLRPIGEERRGYFVRSGTSKQNYDMPQPARWYCRHEGGVLLPVDLFKAGGKKGGRRDEA</sequence>
<accession>A0A554X4Z5</accession>
<evidence type="ECO:0000313" key="2">
    <source>
        <dbReference type="Proteomes" id="UP000318294"/>
    </source>
</evidence>
<dbReference type="CDD" id="cd01125">
    <property type="entry name" value="RepA_RSF1010_like"/>
    <property type="match status" value="1"/>
</dbReference>
<proteinExistence type="predicted"/>
<dbReference type="AlphaFoldDB" id="A0A554X4Z5"/>
<organism evidence="1 2">
    <name type="scientific">Tepidimonas charontis</name>
    <dbReference type="NCBI Taxonomy" id="2267262"/>
    <lineage>
        <taxon>Bacteria</taxon>
        <taxon>Pseudomonadati</taxon>
        <taxon>Pseudomonadota</taxon>
        <taxon>Betaproteobacteria</taxon>
        <taxon>Burkholderiales</taxon>
        <taxon>Tepidimonas</taxon>
    </lineage>
</organism>
<evidence type="ECO:0000313" key="1">
    <source>
        <dbReference type="EMBL" id="TSE30909.1"/>
    </source>
</evidence>
<dbReference type="InterPro" id="IPR038724">
    <property type="entry name" value="RepA"/>
</dbReference>